<protein>
    <submittedName>
        <fullName evidence="1">Uncharacterized protein</fullName>
    </submittedName>
</protein>
<sequence length="71" mass="8033">FTSKTYNINIPLTCRAISIKAVIKVPVTAFTLEAIACHQDVMERKATWLFHTFTFTLAHKELPHVAMELSS</sequence>
<feature type="non-terminal residue" evidence="1">
    <location>
        <position position="1"/>
    </location>
</feature>
<dbReference type="EMBL" id="JASSZA010000012">
    <property type="protein sequence ID" value="KAK2096457.1"/>
    <property type="molecule type" value="Genomic_DNA"/>
</dbReference>
<evidence type="ECO:0000313" key="1">
    <source>
        <dbReference type="EMBL" id="KAK2096457.1"/>
    </source>
</evidence>
<name>A0ABQ9UJK2_SAGOE</name>
<gene>
    <name evidence="1" type="ORF">P7K49_025491</name>
</gene>
<feature type="non-terminal residue" evidence="1">
    <location>
        <position position="71"/>
    </location>
</feature>
<organism evidence="1 2">
    <name type="scientific">Saguinus oedipus</name>
    <name type="common">Cotton-top tamarin</name>
    <name type="synonym">Oedipomidas oedipus</name>
    <dbReference type="NCBI Taxonomy" id="9490"/>
    <lineage>
        <taxon>Eukaryota</taxon>
        <taxon>Metazoa</taxon>
        <taxon>Chordata</taxon>
        <taxon>Craniata</taxon>
        <taxon>Vertebrata</taxon>
        <taxon>Euteleostomi</taxon>
        <taxon>Mammalia</taxon>
        <taxon>Eutheria</taxon>
        <taxon>Euarchontoglires</taxon>
        <taxon>Primates</taxon>
        <taxon>Haplorrhini</taxon>
        <taxon>Platyrrhini</taxon>
        <taxon>Cebidae</taxon>
        <taxon>Callitrichinae</taxon>
        <taxon>Saguinus</taxon>
    </lineage>
</organism>
<keyword evidence="2" id="KW-1185">Reference proteome</keyword>
<proteinExistence type="predicted"/>
<evidence type="ECO:0000313" key="2">
    <source>
        <dbReference type="Proteomes" id="UP001266305"/>
    </source>
</evidence>
<reference evidence="1 2" key="1">
    <citation type="submission" date="2023-05" db="EMBL/GenBank/DDBJ databases">
        <title>B98-5 Cell Line De Novo Hybrid Assembly: An Optical Mapping Approach.</title>
        <authorList>
            <person name="Kananen K."/>
            <person name="Auerbach J.A."/>
            <person name="Kautto E."/>
            <person name="Blachly J.S."/>
        </authorList>
    </citation>
    <scope>NUCLEOTIDE SEQUENCE [LARGE SCALE GENOMIC DNA]</scope>
    <source>
        <strain evidence="1">B95-8</strain>
        <tissue evidence="1">Cell line</tissue>
    </source>
</reference>
<dbReference type="Proteomes" id="UP001266305">
    <property type="component" value="Unassembled WGS sequence"/>
</dbReference>
<comment type="caution">
    <text evidence="1">The sequence shown here is derived from an EMBL/GenBank/DDBJ whole genome shotgun (WGS) entry which is preliminary data.</text>
</comment>
<accession>A0ABQ9UJK2</accession>